<evidence type="ECO:0000256" key="1">
    <source>
        <dbReference type="ARBA" id="ARBA00023015"/>
    </source>
</evidence>
<dbReference type="InterPro" id="IPR001647">
    <property type="entry name" value="HTH_TetR"/>
</dbReference>
<gene>
    <name evidence="7" type="ORF">SAMN04489714_1910</name>
</gene>
<organism evidence="7 8">
    <name type="scientific">Schaalia radingae</name>
    <dbReference type="NCBI Taxonomy" id="131110"/>
    <lineage>
        <taxon>Bacteria</taxon>
        <taxon>Bacillati</taxon>
        <taxon>Actinomycetota</taxon>
        <taxon>Actinomycetes</taxon>
        <taxon>Actinomycetales</taxon>
        <taxon>Actinomycetaceae</taxon>
        <taxon>Schaalia</taxon>
    </lineage>
</organism>
<evidence type="ECO:0000256" key="4">
    <source>
        <dbReference type="PROSITE-ProRule" id="PRU00335"/>
    </source>
</evidence>
<evidence type="ECO:0000313" key="7">
    <source>
        <dbReference type="EMBL" id="SDU05865.1"/>
    </source>
</evidence>
<feature type="region of interest" description="Disordered" evidence="5">
    <location>
        <begin position="173"/>
        <end position="200"/>
    </location>
</feature>
<dbReference type="PRINTS" id="PR00455">
    <property type="entry name" value="HTHTETR"/>
</dbReference>
<sequence length="256" mass="27611">MPKIIGSTLAAHRELTRSRLFTALSELLSEEPFDAITMAQIAERAEVGRTAVYNHFSDKEALLLAFMEDATAKFANFLRDKLAGIDDPIEQLTVYLRSYLDLKDQFHLASSITLSKQVSSQHTARLHDHAGIVEHILLHILEAAMAQGRIPQQNLLTLVALIHSCLAGVRVPTHSPADSPADAPDNARAGSDEDAASRTDAREATIGTVVAFILRAIGVAADEVSLPPAEQLERAHSQTSGSTDSLAILRCPVAHG</sequence>
<dbReference type="PANTHER" id="PTHR30055:SF234">
    <property type="entry name" value="HTH-TYPE TRANSCRIPTIONAL REGULATOR BETI"/>
    <property type="match status" value="1"/>
</dbReference>
<feature type="DNA-binding region" description="H-T-H motif" evidence="4">
    <location>
        <begin position="37"/>
        <end position="56"/>
    </location>
</feature>
<dbReference type="RefSeq" id="WP_058237417.1">
    <property type="nucleotide sequence ID" value="NZ_LT629792.1"/>
</dbReference>
<accession>A0ABY0VBI5</accession>
<dbReference type="InterPro" id="IPR036271">
    <property type="entry name" value="Tet_transcr_reg_TetR-rel_C_sf"/>
</dbReference>
<dbReference type="PANTHER" id="PTHR30055">
    <property type="entry name" value="HTH-TYPE TRANSCRIPTIONAL REGULATOR RUTR"/>
    <property type="match status" value="1"/>
</dbReference>
<proteinExistence type="predicted"/>
<keyword evidence="3" id="KW-0804">Transcription</keyword>
<dbReference type="InterPro" id="IPR050109">
    <property type="entry name" value="HTH-type_TetR-like_transc_reg"/>
</dbReference>
<evidence type="ECO:0000259" key="6">
    <source>
        <dbReference type="PROSITE" id="PS50977"/>
    </source>
</evidence>
<evidence type="ECO:0000313" key="8">
    <source>
        <dbReference type="Proteomes" id="UP000198976"/>
    </source>
</evidence>
<name>A0ABY0VBI5_9ACTO</name>
<evidence type="ECO:0000256" key="5">
    <source>
        <dbReference type="SAM" id="MobiDB-lite"/>
    </source>
</evidence>
<evidence type="ECO:0000256" key="2">
    <source>
        <dbReference type="ARBA" id="ARBA00023125"/>
    </source>
</evidence>
<dbReference type="Pfam" id="PF00440">
    <property type="entry name" value="TetR_N"/>
    <property type="match status" value="1"/>
</dbReference>
<dbReference type="Proteomes" id="UP000198976">
    <property type="component" value="Chromosome I"/>
</dbReference>
<dbReference type="InterPro" id="IPR009057">
    <property type="entry name" value="Homeodomain-like_sf"/>
</dbReference>
<keyword evidence="2 4" id="KW-0238">DNA-binding</keyword>
<keyword evidence="1" id="KW-0805">Transcription regulation</keyword>
<dbReference type="EMBL" id="LT629792">
    <property type="protein sequence ID" value="SDU05865.1"/>
    <property type="molecule type" value="Genomic_DNA"/>
</dbReference>
<dbReference type="GO" id="GO:0003677">
    <property type="term" value="F:DNA binding"/>
    <property type="evidence" value="ECO:0007669"/>
    <property type="project" value="UniProtKB-KW"/>
</dbReference>
<dbReference type="Gene3D" id="1.10.357.10">
    <property type="entry name" value="Tetracycline Repressor, domain 2"/>
    <property type="match status" value="1"/>
</dbReference>
<reference evidence="7 8" key="1">
    <citation type="submission" date="2016-10" db="EMBL/GenBank/DDBJ databases">
        <authorList>
            <person name="Varghese N."/>
            <person name="Submissions S."/>
        </authorList>
    </citation>
    <scope>NUCLEOTIDE SEQUENCE [LARGE SCALE GENOMIC DNA]</scope>
    <source>
        <strain evidence="7 8">DSM 9169</strain>
    </source>
</reference>
<protein>
    <submittedName>
        <fullName evidence="7">DNA-binding transcriptional regulator, AcrR family</fullName>
    </submittedName>
</protein>
<dbReference type="SUPFAM" id="SSF48498">
    <property type="entry name" value="Tetracyclin repressor-like, C-terminal domain"/>
    <property type="match status" value="1"/>
</dbReference>
<feature type="compositionally biased region" description="Low complexity" evidence="5">
    <location>
        <begin position="175"/>
        <end position="184"/>
    </location>
</feature>
<evidence type="ECO:0000256" key="3">
    <source>
        <dbReference type="ARBA" id="ARBA00023163"/>
    </source>
</evidence>
<feature type="domain" description="HTH tetR-type" evidence="6">
    <location>
        <begin position="14"/>
        <end position="74"/>
    </location>
</feature>
<keyword evidence="8" id="KW-1185">Reference proteome</keyword>
<dbReference type="PROSITE" id="PS50977">
    <property type="entry name" value="HTH_TETR_2"/>
    <property type="match status" value="1"/>
</dbReference>
<dbReference type="SUPFAM" id="SSF46689">
    <property type="entry name" value="Homeodomain-like"/>
    <property type="match status" value="1"/>
</dbReference>